<comment type="caution">
    <text evidence="1">The sequence shown here is derived from an EMBL/GenBank/DDBJ whole genome shotgun (WGS) entry which is preliminary data.</text>
</comment>
<accession>A0AAN9FQT0</accession>
<proteinExistence type="predicted"/>
<evidence type="ECO:0000313" key="1">
    <source>
        <dbReference type="EMBL" id="KAK7280904.1"/>
    </source>
</evidence>
<sequence>MDGTVLFDYYHNHFNISKFVFHASLQPLFPCSFFIWKIVHLNEFHEASIFKILFPKNSMTAQKIDNSKSKSEIFILDGE</sequence>
<keyword evidence="2" id="KW-1185">Reference proteome</keyword>
<gene>
    <name evidence="1" type="ORF">RIF29_08468</name>
</gene>
<organism evidence="1 2">
    <name type="scientific">Crotalaria pallida</name>
    <name type="common">Smooth rattlebox</name>
    <name type="synonym">Crotalaria striata</name>
    <dbReference type="NCBI Taxonomy" id="3830"/>
    <lineage>
        <taxon>Eukaryota</taxon>
        <taxon>Viridiplantae</taxon>
        <taxon>Streptophyta</taxon>
        <taxon>Embryophyta</taxon>
        <taxon>Tracheophyta</taxon>
        <taxon>Spermatophyta</taxon>
        <taxon>Magnoliopsida</taxon>
        <taxon>eudicotyledons</taxon>
        <taxon>Gunneridae</taxon>
        <taxon>Pentapetalae</taxon>
        <taxon>rosids</taxon>
        <taxon>fabids</taxon>
        <taxon>Fabales</taxon>
        <taxon>Fabaceae</taxon>
        <taxon>Papilionoideae</taxon>
        <taxon>50 kb inversion clade</taxon>
        <taxon>genistoids sensu lato</taxon>
        <taxon>core genistoids</taxon>
        <taxon>Crotalarieae</taxon>
        <taxon>Crotalaria</taxon>
    </lineage>
</organism>
<name>A0AAN9FQT0_CROPI</name>
<dbReference type="EMBL" id="JAYWIO010000002">
    <property type="protein sequence ID" value="KAK7280904.1"/>
    <property type="molecule type" value="Genomic_DNA"/>
</dbReference>
<evidence type="ECO:0000313" key="2">
    <source>
        <dbReference type="Proteomes" id="UP001372338"/>
    </source>
</evidence>
<reference evidence="1 2" key="1">
    <citation type="submission" date="2024-01" db="EMBL/GenBank/DDBJ databases">
        <title>The genomes of 5 underutilized Papilionoideae crops provide insights into root nodulation and disease resistanc.</title>
        <authorList>
            <person name="Yuan L."/>
        </authorList>
    </citation>
    <scope>NUCLEOTIDE SEQUENCE [LARGE SCALE GENOMIC DNA]</scope>
    <source>
        <strain evidence="1">ZHUSHIDOU_FW_LH</strain>
        <tissue evidence="1">Leaf</tissue>
    </source>
</reference>
<dbReference type="AlphaFoldDB" id="A0AAN9FQT0"/>
<dbReference type="Proteomes" id="UP001372338">
    <property type="component" value="Unassembled WGS sequence"/>
</dbReference>
<protein>
    <submittedName>
        <fullName evidence="1">Uncharacterized protein</fullName>
    </submittedName>
</protein>